<dbReference type="AlphaFoldDB" id="A0A6A6ZN05"/>
<sequence length="437" mass="47707">MLPVMAISAAAHNKHVRRGGKALGSYAGGLISSAGRSKEKSKDLEHDKEGKEVDLPPPPPSKDMDRPQDRNTLDVQRLPQGQQQPLSQEQFVDHDQYLQVPRQERPRAEQVRNMPLSAQQEQARGHSPNLQQPQPQYEPHQEPRVQPQNSLQQQSQGLWGPLQQPQLQHSAQNQHPAAQQNHPETLNHHQSPQAQSKDKAPKRNFWGSLGMKDKDGDKETKEEQKKREKEAKRQELEETKAREQATKNKSPSTSIFSMQRKKISPDAKVEAPHSLNRTSTSSHSSHAESTTSARQTNAASKPGGFNLLARKKSAAATPTPVTSLPVPTRQGEVQHQPASVEAPAQQSPGLPILGGKVPLGHSQAETVPPHAAPSVHSASSEEGEDESGTDEGEHASEGSEDGTDEGEEEDSSEEETSGDEDSSDEDSSNEDSSDEGT</sequence>
<evidence type="ECO:0000313" key="2">
    <source>
        <dbReference type="EMBL" id="KAF2822228.1"/>
    </source>
</evidence>
<feature type="compositionally biased region" description="Low complexity" evidence="1">
    <location>
        <begin position="314"/>
        <end position="328"/>
    </location>
</feature>
<gene>
    <name evidence="2" type="ORF">CC86DRAFT_425838</name>
</gene>
<organism evidence="2 3">
    <name type="scientific">Ophiobolus disseminans</name>
    <dbReference type="NCBI Taxonomy" id="1469910"/>
    <lineage>
        <taxon>Eukaryota</taxon>
        <taxon>Fungi</taxon>
        <taxon>Dikarya</taxon>
        <taxon>Ascomycota</taxon>
        <taxon>Pezizomycotina</taxon>
        <taxon>Dothideomycetes</taxon>
        <taxon>Pleosporomycetidae</taxon>
        <taxon>Pleosporales</taxon>
        <taxon>Pleosporineae</taxon>
        <taxon>Phaeosphaeriaceae</taxon>
        <taxon>Ophiobolus</taxon>
    </lineage>
</organism>
<protein>
    <submittedName>
        <fullName evidence="2">Uncharacterized protein</fullName>
    </submittedName>
</protein>
<keyword evidence="3" id="KW-1185">Reference proteome</keyword>
<evidence type="ECO:0000256" key="1">
    <source>
        <dbReference type="SAM" id="MobiDB-lite"/>
    </source>
</evidence>
<proteinExistence type="predicted"/>
<accession>A0A6A6ZN05</accession>
<feature type="compositionally biased region" description="Low complexity" evidence="1">
    <location>
        <begin position="76"/>
        <end position="90"/>
    </location>
</feature>
<feature type="compositionally biased region" description="Polar residues" evidence="1">
    <location>
        <begin position="247"/>
        <end position="257"/>
    </location>
</feature>
<feature type="compositionally biased region" description="Low complexity" evidence="1">
    <location>
        <begin position="146"/>
        <end position="183"/>
    </location>
</feature>
<reference evidence="2" key="1">
    <citation type="journal article" date="2020" name="Stud. Mycol.">
        <title>101 Dothideomycetes genomes: a test case for predicting lifestyles and emergence of pathogens.</title>
        <authorList>
            <person name="Haridas S."/>
            <person name="Albert R."/>
            <person name="Binder M."/>
            <person name="Bloem J."/>
            <person name="Labutti K."/>
            <person name="Salamov A."/>
            <person name="Andreopoulos B."/>
            <person name="Baker S."/>
            <person name="Barry K."/>
            <person name="Bills G."/>
            <person name="Bluhm B."/>
            <person name="Cannon C."/>
            <person name="Castanera R."/>
            <person name="Culley D."/>
            <person name="Daum C."/>
            <person name="Ezra D."/>
            <person name="Gonzalez J."/>
            <person name="Henrissat B."/>
            <person name="Kuo A."/>
            <person name="Liang C."/>
            <person name="Lipzen A."/>
            <person name="Lutzoni F."/>
            <person name="Magnuson J."/>
            <person name="Mondo S."/>
            <person name="Nolan M."/>
            <person name="Ohm R."/>
            <person name="Pangilinan J."/>
            <person name="Park H.-J."/>
            <person name="Ramirez L."/>
            <person name="Alfaro M."/>
            <person name="Sun H."/>
            <person name="Tritt A."/>
            <person name="Yoshinaga Y."/>
            <person name="Zwiers L.-H."/>
            <person name="Turgeon B."/>
            <person name="Goodwin S."/>
            <person name="Spatafora J."/>
            <person name="Crous P."/>
            <person name="Grigoriev I."/>
        </authorList>
    </citation>
    <scope>NUCLEOTIDE SEQUENCE</scope>
    <source>
        <strain evidence="2">CBS 113818</strain>
    </source>
</reference>
<feature type="compositionally biased region" description="Basic and acidic residues" evidence="1">
    <location>
        <begin position="211"/>
        <end position="246"/>
    </location>
</feature>
<feature type="compositionally biased region" description="Acidic residues" evidence="1">
    <location>
        <begin position="398"/>
        <end position="437"/>
    </location>
</feature>
<feature type="compositionally biased region" description="Basic and acidic residues" evidence="1">
    <location>
        <begin position="91"/>
        <end position="110"/>
    </location>
</feature>
<dbReference type="EMBL" id="MU006235">
    <property type="protein sequence ID" value="KAF2822228.1"/>
    <property type="molecule type" value="Genomic_DNA"/>
</dbReference>
<feature type="region of interest" description="Disordered" evidence="1">
    <location>
        <begin position="11"/>
        <end position="437"/>
    </location>
</feature>
<feature type="compositionally biased region" description="Acidic residues" evidence="1">
    <location>
        <begin position="381"/>
        <end position="390"/>
    </location>
</feature>
<feature type="compositionally biased region" description="Low complexity" evidence="1">
    <location>
        <begin position="367"/>
        <end position="380"/>
    </location>
</feature>
<feature type="compositionally biased region" description="Basic and acidic residues" evidence="1">
    <location>
        <begin position="62"/>
        <end position="72"/>
    </location>
</feature>
<feature type="compositionally biased region" description="Low complexity" evidence="1">
    <location>
        <begin position="278"/>
        <end position="293"/>
    </location>
</feature>
<dbReference type="Proteomes" id="UP000799424">
    <property type="component" value="Unassembled WGS sequence"/>
</dbReference>
<evidence type="ECO:0000313" key="3">
    <source>
        <dbReference type="Proteomes" id="UP000799424"/>
    </source>
</evidence>
<name>A0A6A6ZN05_9PLEO</name>
<feature type="compositionally biased region" description="Basic and acidic residues" evidence="1">
    <location>
        <begin position="36"/>
        <end position="54"/>
    </location>
</feature>